<gene>
    <name evidence="4" type="primary">cobN1</name>
    <name evidence="4" type="ordered locus">BN140_0216</name>
</gene>
<reference evidence="5" key="1">
    <citation type="journal article" date="2012" name="J. Bacteriol.">
        <title>Complete genome sequence of the hydrogenotrophic, methanogenic archaeon Methanoculleus bourgensis strain MS2T, isolated from a sewage sludge digester.</title>
        <authorList>
            <person name="Maus I."/>
            <person name="Wibberg D."/>
            <person name="Stantscheff R."/>
            <person name="Eikmeyer F.G."/>
            <person name="Seffner A."/>
            <person name="Boelter J."/>
            <person name="Szczepanowski R."/>
            <person name="Blom J."/>
            <person name="Jaenicke S."/>
            <person name="Konig H."/>
            <person name="Puhler A."/>
            <person name="Schluter A."/>
        </authorList>
    </citation>
    <scope>NUCLEOTIDE SEQUENCE [LARGE SCALE GENOMIC DNA]</scope>
    <source>
        <strain evidence="5">ATCC 43281 / DSM 3045 / OCM 15 / MS2</strain>
    </source>
</reference>
<evidence type="ECO:0000256" key="1">
    <source>
        <dbReference type="SAM" id="MobiDB-lite"/>
    </source>
</evidence>
<dbReference type="EMBL" id="HE964772">
    <property type="protein sequence ID" value="CCJ35139.1"/>
    <property type="molecule type" value="Genomic_DNA"/>
</dbReference>
<dbReference type="HOGENOM" id="CLU_002017_4_1_2"/>
<dbReference type="Pfam" id="PF02514">
    <property type="entry name" value="CobN-Mg_chel"/>
    <property type="match status" value="1"/>
</dbReference>
<dbReference type="BioCyc" id="MBOU1201294:BN140_RS01100-MONOMER"/>
<dbReference type="STRING" id="1201294.BN140_0216"/>
<dbReference type="PANTHER" id="PTHR44119:SF4">
    <property type="entry name" value="AEROBIC COBALTOCHELATASE SUBUNIT COBN"/>
    <property type="match status" value="1"/>
</dbReference>
<feature type="region of interest" description="Disordered" evidence="1">
    <location>
        <begin position="30"/>
        <end position="125"/>
    </location>
</feature>
<evidence type="ECO:0000313" key="4">
    <source>
        <dbReference type="EMBL" id="CCJ35139.1"/>
    </source>
</evidence>
<dbReference type="EC" id="6.6.1.2" evidence="4"/>
<evidence type="ECO:0000313" key="5">
    <source>
        <dbReference type="Proteomes" id="UP000009007"/>
    </source>
</evidence>
<evidence type="ECO:0000259" key="3">
    <source>
        <dbReference type="Pfam" id="PF02514"/>
    </source>
</evidence>
<protein>
    <submittedName>
        <fullName evidence="4">Cobaltochelatase subunit CobN</fullName>
        <ecNumber evidence="4">6.6.1.2</ecNumber>
    </submittedName>
</protein>
<keyword evidence="2" id="KW-1133">Transmembrane helix</keyword>
<dbReference type="CDD" id="cd10150">
    <property type="entry name" value="CobN_like"/>
    <property type="match status" value="1"/>
</dbReference>
<dbReference type="GO" id="GO:0051116">
    <property type="term" value="F:cobaltochelatase activity"/>
    <property type="evidence" value="ECO:0007669"/>
    <property type="project" value="UniProtKB-EC"/>
</dbReference>
<dbReference type="Proteomes" id="UP000009007">
    <property type="component" value="Chromosome I"/>
</dbReference>
<feature type="compositionally biased region" description="Polar residues" evidence="1">
    <location>
        <begin position="85"/>
        <end position="100"/>
    </location>
</feature>
<feature type="domain" description="CobN/magnesium chelatase" evidence="3">
    <location>
        <begin position="365"/>
        <end position="1440"/>
    </location>
</feature>
<sequence length="1587" mass="173272">MRITKKSQLYWLCALIMIVLLLVAPAAGEDAAEPAGNGTALNETSGLETSGPVETLSTPEAASIEEPAAPEEGEETPIPDEEESQSTPPETGNTTVTPIPTATAGDPLLLEDSGTPAGEGNATEPVHESVVENTIAIVTGDSQRRAAIANVTGSVPLNVSLFSEEEAISHDFSGDPLIFAASIANETAEHINGTTGKNATVITYDLPEGMAFGAPADEVLERYWLYDGEANLEQLLLLLDNRIYNANHDLEDPIPPPSRPRIACVFSRPSEVSSMVSTSREPAIQSVMDISAYLGVSNEDLSFSLDGNDVILLSNLGAPVIEAIRDTVLDARGNGSVVIACGPLVQSYNLHTIDLSNPAVTEITEYLEYPSDVNFNNLARYIGVTYCNITANVAPPQKRPVYGIYHPDTPQIFATSAEYLDWYTASGGYDATRPTVGIITGDYKYINRDGPMIDALIRSFEGEGANVIVATYHYKDPVQIGYFLDNGEVLIDAAVLISKGSRLDYKDPEQGIENLKYLNVPVLNAVRLFYNVNETTWRESPHGVGPEQAYQLLMAELDGVIEPVVIAGTESDSVTGEPYYKPFDDQVAWLTERTLGWASLHRTGNAEKKIVIPYYCEEAGKAIVGADIDYYLDAQASLSALLGAMKERGYDLGSEPLPNRDELAELMATKGYNIGTWAQEELNRRVEAGDVILIPEDQYLAWFNELPATKRQEMVDIWGEPPGEIMVYENGGTRSLVIPTIQFGNVLLAPHPMWGWDQNTSVMYHDGSVPPTHQYLAFYYYMDRVYEADAIFSIFSNICLMPGKESGLAADDWGALLVGDMPHVHVLPMDAEGIFDRRRANMAIIDFLTPTIVPSGLYGPLADLDATITNYRTVVDEAVKAEYRSDIITAFRDLDLATDLGANLQTLESDDAAFDAFVDDLDEYLTELKTTFMPYGSHTLSEVPAGDQLVAMIDGMLGSSFAEHVAATGNGDETRLALLAEVVINGTSPDDAQTACLGGIHADITSDLNLAQDYKNRIEGCSIEIPRILDALEAKYIPPGPNGDPVRNPDALPTGRNLHTFDDRIIPTKASWKVGQRLGDDLLAAHMAAHGAYPDKVAFLLWAVETSRHQGTMEAEIFHLLGVRPVWDDKYGRVKDVELIPCAELGRPRIDVLVVTSGIYRDMYAGKLLLIDKAVRLAAAADDGATPNYVKEHTEAIYQDLISRGYDKETARELAVSRIFCPPPGSYTPGIQSATGATDTWSKPEDLAELYTNRMGHIYGSAIWGEQYTDVFRANLGEVDTAVFSRTSNLYGTLEHPMVAAYFGGLNLAVKSVSGTSPDMSINNQRDAQNQKLETLQRFLSRDLRSRYLNPEWIGGMMEHGFDGARYMEAFVENMWIWDVTMPDLITEEMWNSVYETYAKDQYDLSLKEFFNGHNPYVYQSITARMLDAARMGCWSPQAKVLQHLAREFQQSVELHGVTCCHHTCGNLQLDAYIQNQVATAQAPESGSSGRSSSSRSSASSALPTFTPIPSGTGDQATNTTDASGVGKTIDEAAGDMAKTAQEVSGHVMREVQDAVANPTTSTPLIPIILVLLVIGAISAGFWLKRR</sequence>
<accession>I7LL81</accession>
<keyword evidence="5" id="KW-1185">Reference proteome</keyword>
<keyword evidence="4" id="KW-0436">Ligase</keyword>
<keyword evidence="2" id="KW-0812">Transmembrane</keyword>
<feature type="compositionally biased region" description="Low complexity" evidence="1">
    <location>
        <begin position="57"/>
        <end position="67"/>
    </location>
</feature>
<feature type="compositionally biased region" description="Low complexity" evidence="1">
    <location>
        <begin position="1486"/>
        <end position="1502"/>
    </location>
</feature>
<keyword evidence="2" id="KW-0472">Membrane</keyword>
<feature type="compositionally biased region" description="Polar residues" evidence="1">
    <location>
        <begin position="39"/>
        <end position="48"/>
    </location>
</feature>
<dbReference type="KEGG" id="mbg:BN140_0216"/>
<dbReference type="InterPro" id="IPR003672">
    <property type="entry name" value="CobN/Mg_chltase"/>
</dbReference>
<feature type="compositionally biased region" description="Polar residues" evidence="1">
    <location>
        <begin position="1508"/>
        <end position="1523"/>
    </location>
</feature>
<feature type="compositionally biased region" description="Acidic residues" evidence="1">
    <location>
        <begin position="68"/>
        <end position="84"/>
    </location>
</feature>
<feature type="region of interest" description="Disordered" evidence="1">
    <location>
        <begin position="1481"/>
        <end position="1527"/>
    </location>
</feature>
<dbReference type="PATRIC" id="fig|1201294.9.peg.236"/>
<organism evidence="4 5">
    <name type="scientific">Methanoculleus bourgensis (strain ATCC 43281 / DSM 3045 / OCM 15 / MS2)</name>
    <name type="common">Methanogenium bourgense</name>
    <dbReference type="NCBI Taxonomy" id="1201294"/>
    <lineage>
        <taxon>Archaea</taxon>
        <taxon>Methanobacteriati</taxon>
        <taxon>Methanobacteriota</taxon>
        <taxon>Stenosarchaea group</taxon>
        <taxon>Methanomicrobia</taxon>
        <taxon>Methanomicrobiales</taxon>
        <taxon>Methanomicrobiaceae</taxon>
        <taxon>Methanoculleus</taxon>
    </lineage>
</organism>
<feature type="transmembrane region" description="Helical" evidence="2">
    <location>
        <begin position="1565"/>
        <end position="1584"/>
    </location>
</feature>
<evidence type="ECO:0000256" key="2">
    <source>
        <dbReference type="SAM" id="Phobius"/>
    </source>
</evidence>
<dbReference type="PANTHER" id="PTHR44119">
    <property type="entry name" value="MAGNESIUM-CHELATASE SUBUNIT CHLH, CHLOROPLASTIC"/>
    <property type="match status" value="1"/>
</dbReference>
<name>I7LL81_METBM</name>
<proteinExistence type="predicted"/>